<keyword evidence="1" id="KW-0472">Membrane</keyword>
<keyword evidence="1" id="KW-1133">Transmembrane helix</keyword>
<evidence type="ECO:0000256" key="1">
    <source>
        <dbReference type="SAM" id="Phobius"/>
    </source>
</evidence>
<evidence type="ECO:0000313" key="2">
    <source>
        <dbReference type="EMBL" id="KAF2574964.1"/>
    </source>
</evidence>
<organism evidence="2">
    <name type="scientific">Brassica cretica</name>
    <name type="common">Mustard</name>
    <dbReference type="NCBI Taxonomy" id="69181"/>
    <lineage>
        <taxon>Eukaryota</taxon>
        <taxon>Viridiplantae</taxon>
        <taxon>Streptophyta</taxon>
        <taxon>Embryophyta</taxon>
        <taxon>Tracheophyta</taxon>
        <taxon>Spermatophyta</taxon>
        <taxon>Magnoliopsida</taxon>
        <taxon>eudicotyledons</taxon>
        <taxon>Gunneridae</taxon>
        <taxon>Pentapetalae</taxon>
        <taxon>rosids</taxon>
        <taxon>malvids</taxon>
        <taxon>Brassicales</taxon>
        <taxon>Brassicaceae</taxon>
        <taxon>Brassiceae</taxon>
        <taxon>Brassica</taxon>
    </lineage>
</organism>
<sequence>MWVDSRLLAVSSRVRLLFVGRLVSSGGFFYHGGESRLSLWSIALWFMFYLSLFGTGDGLLQPRVLLFGSRRLQVWGDSRLQSLIASVARLVLLTSQLCRGSIVLVQWCNISSLCRFQGFSDLVVTIQRGGLAFGCGMRLIVSGLCTNTTGGGW</sequence>
<accession>A0A8S9IYQ1</accession>
<dbReference type="EMBL" id="QGKY02001015">
    <property type="protein sequence ID" value="KAF2574964.1"/>
    <property type="molecule type" value="Genomic_DNA"/>
</dbReference>
<dbReference type="AlphaFoldDB" id="A0A8S9IYQ1"/>
<gene>
    <name evidence="2" type="ORF">F2Q70_00005109</name>
</gene>
<name>A0A8S9IYQ1_BRACR</name>
<keyword evidence="1" id="KW-0812">Transmembrane</keyword>
<comment type="caution">
    <text evidence="2">The sequence shown here is derived from an EMBL/GenBank/DDBJ whole genome shotgun (WGS) entry which is preliminary data.</text>
</comment>
<feature type="transmembrane region" description="Helical" evidence="1">
    <location>
        <begin position="37"/>
        <end position="60"/>
    </location>
</feature>
<reference evidence="2" key="1">
    <citation type="submission" date="2019-12" db="EMBL/GenBank/DDBJ databases">
        <title>Genome sequencing and annotation of Brassica cretica.</title>
        <authorList>
            <person name="Studholme D.J."/>
            <person name="Sarris P.F."/>
        </authorList>
    </citation>
    <scope>NUCLEOTIDE SEQUENCE</scope>
    <source>
        <strain evidence="2">PFS-102/07</strain>
        <tissue evidence="2">Leaf</tissue>
    </source>
</reference>
<protein>
    <submittedName>
        <fullName evidence="2">Uncharacterized protein</fullName>
    </submittedName>
</protein>
<proteinExistence type="predicted"/>